<evidence type="ECO:0000259" key="1">
    <source>
        <dbReference type="Pfam" id="PF19040"/>
    </source>
</evidence>
<evidence type="ECO:0000313" key="3">
    <source>
        <dbReference type="Proteomes" id="UP001176961"/>
    </source>
</evidence>
<protein>
    <recommendedName>
        <fullName evidence="1">SGNH domain-containing protein</fullName>
    </recommendedName>
</protein>
<sequence>MDTPKTTIPDPLVERAIPVLKALEEIVEHRIFILNAIPRVLNKWQEAYHASLYARKPMDLEKLLYDNTTTHYEAARWRIEQLAKNCQKCSVIDYTPLFTSNGTFNFVDDRTRVAYIDDAKHFTPYGLFYLYPLYKNICDKIDW</sequence>
<organism evidence="2 3">
    <name type="scientific">Cylicocyclus nassatus</name>
    <name type="common">Nematode worm</name>
    <dbReference type="NCBI Taxonomy" id="53992"/>
    <lineage>
        <taxon>Eukaryota</taxon>
        <taxon>Metazoa</taxon>
        <taxon>Ecdysozoa</taxon>
        <taxon>Nematoda</taxon>
        <taxon>Chromadorea</taxon>
        <taxon>Rhabditida</taxon>
        <taxon>Rhabditina</taxon>
        <taxon>Rhabditomorpha</taxon>
        <taxon>Strongyloidea</taxon>
        <taxon>Strongylidae</taxon>
        <taxon>Cylicocyclus</taxon>
    </lineage>
</organism>
<evidence type="ECO:0000313" key="2">
    <source>
        <dbReference type="EMBL" id="CAJ0595881.1"/>
    </source>
</evidence>
<name>A0AA36M333_CYLNA</name>
<keyword evidence="3" id="KW-1185">Reference proteome</keyword>
<gene>
    <name evidence="2" type="ORF">CYNAS_LOCUS7864</name>
</gene>
<proteinExistence type="predicted"/>
<comment type="caution">
    <text evidence="2">The sequence shown here is derived from an EMBL/GenBank/DDBJ whole genome shotgun (WGS) entry which is preliminary data.</text>
</comment>
<dbReference type="Pfam" id="PF19040">
    <property type="entry name" value="SGNH"/>
    <property type="match status" value="1"/>
</dbReference>
<dbReference type="EMBL" id="CATQJL010000112">
    <property type="protein sequence ID" value="CAJ0595881.1"/>
    <property type="molecule type" value="Genomic_DNA"/>
</dbReference>
<feature type="domain" description="SGNH" evidence="1">
    <location>
        <begin position="23"/>
        <end position="134"/>
    </location>
</feature>
<dbReference type="InterPro" id="IPR043968">
    <property type="entry name" value="SGNH"/>
</dbReference>
<reference evidence="2" key="1">
    <citation type="submission" date="2023-07" db="EMBL/GenBank/DDBJ databases">
        <authorList>
            <consortium name="CYATHOMIX"/>
        </authorList>
    </citation>
    <scope>NUCLEOTIDE SEQUENCE</scope>
    <source>
        <strain evidence="2">N/A</strain>
    </source>
</reference>
<accession>A0AA36M333</accession>
<dbReference type="Proteomes" id="UP001176961">
    <property type="component" value="Unassembled WGS sequence"/>
</dbReference>
<dbReference type="AlphaFoldDB" id="A0AA36M333"/>